<dbReference type="EMBL" id="FUUY01000001">
    <property type="protein sequence ID" value="SJX20727.1"/>
    <property type="molecule type" value="Genomic_DNA"/>
</dbReference>
<dbReference type="InterPro" id="IPR021762">
    <property type="entry name" value="DUF3325"/>
</dbReference>
<dbReference type="RefSeq" id="WP_087010761.1">
    <property type="nucleotide sequence ID" value="NZ_FUUY01000001.1"/>
</dbReference>
<feature type="transmembrane region" description="Helical" evidence="1">
    <location>
        <begin position="67"/>
        <end position="88"/>
    </location>
</feature>
<keyword evidence="1" id="KW-0812">Transmembrane</keyword>
<reference evidence="2 3" key="1">
    <citation type="submission" date="2017-02" db="EMBL/GenBank/DDBJ databases">
        <authorList>
            <person name="Peterson S.W."/>
        </authorList>
    </citation>
    <scope>NUCLEOTIDE SEQUENCE [LARGE SCALE GENOMIC DNA]</scope>
    <source>
        <strain evidence="2">C6</strain>
    </source>
</reference>
<feature type="transmembrane region" description="Helical" evidence="1">
    <location>
        <begin position="94"/>
        <end position="111"/>
    </location>
</feature>
<sequence>MIWFLIIWTLATLSFFALASSMSKHQKQIFAKELTLQQTRLATTVGWLLLIVSLLICLTQGHWSTEISYWIGVISFAALFVGLCLSYFEQKIKNIAVSVLLLFIFSLTLHLI</sequence>
<dbReference type="AlphaFoldDB" id="A0A1R7Q900"/>
<evidence type="ECO:0000313" key="3">
    <source>
        <dbReference type="Proteomes" id="UP000196240"/>
    </source>
</evidence>
<evidence type="ECO:0000313" key="2">
    <source>
        <dbReference type="EMBL" id="SJX20727.1"/>
    </source>
</evidence>
<dbReference type="Proteomes" id="UP000196240">
    <property type="component" value="Unassembled WGS sequence"/>
</dbReference>
<feature type="transmembrane region" description="Helical" evidence="1">
    <location>
        <begin position="41"/>
        <end position="58"/>
    </location>
</feature>
<dbReference type="Pfam" id="PF11804">
    <property type="entry name" value="DUF3325"/>
    <property type="match status" value="1"/>
</dbReference>
<keyword evidence="1" id="KW-0472">Membrane</keyword>
<proteinExistence type="predicted"/>
<protein>
    <recommendedName>
        <fullName evidence="4">DUF3325 domain-containing protein</fullName>
    </recommendedName>
</protein>
<keyword evidence="1" id="KW-1133">Transmembrane helix</keyword>
<evidence type="ECO:0000256" key="1">
    <source>
        <dbReference type="SAM" id="Phobius"/>
    </source>
</evidence>
<gene>
    <name evidence="2" type="ORF">ACNJC6_00324</name>
</gene>
<organism evidence="2 3">
    <name type="scientific">Acinetobacter johnsonii</name>
    <dbReference type="NCBI Taxonomy" id="40214"/>
    <lineage>
        <taxon>Bacteria</taxon>
        <taxon>Pseudomonadati</taxon>
        <taxon>Pseudomonadota</taxon>
        <taxon>Gammaproteobacteria</taxon>
        <taxon>Moraxellales</taxon>
        <taxon>Moraxellaceae</taxon>
        <taxon>Acinetobacter</taxon>
    </lineage>
</organism>
<evidence type="ECO:0008006" key="4">
    <source>
        <dbReference type="Google" id="ProtNLM"/>
    </source>
</evidence>
<name>A0A1R7Q900_ACIJO</name>
<accession>A0A1R7Q900</accession>